<evidence type="ECO:0000256" key="2">
    <source>
        <dbReference type="ARBA" id="ARBA00023235"/>
    </source>
</evidence>
<dbReference type="KEGG" id="palb:EJC50_22810"/>
<dbReference type="Pfam" id="PF02567">
    <property type="entry name" value="PhzC-PhzF"/>
    <property type="match status" value="1"/>
</dbReference>
<proteinExistence type="inferred from homology"/>
<dbReference type="SUPFAM" id="SSF54506">
    <property type="entry name" value="Diaminopimelate epimerase-like"/>
    <property type="match status" value="1"/>
</dbReference>
<keyword evidence="5" id="KW-1185">Reference proteome</keyword>
<evidence type="ECO:0000313" key="4">
    <source>
        <dbReference type="EMBL" id="AZN42193.1"/>
    </source>
</evidence>
<dbReference type="OrthoDB" id="9788221at2"/>
<dbReference type="PANTHER" id="PTHR13774:SF17">
    <property type="entry name" value="PHENAZINE BIOSYNTHESIS-LIKE DOMAIN-CONTAINING PROTEIN"/>
    <property type="match status" value="1"/>
</dbReference>
<keyword evidence="2" id="KW-0413">Isomerase</keyword>
<dbReference type="EMBL" id="CP034437">
    <property type="protein sequence ID" value="AZN42193.1"/>
    <property type="molecule type" value="Genomic_DNA"/>
</dbReference>
<dbReference type="GO" id="GO:0016853">
    <property type="term" value="F:isomerase activity"/>
    <property type="evidence" value="ECO:0007669"/>
    <property type="project" value="UniProtKB-KW"/>
</dbReference>
<dbReference type="Gene3D" id="3.10.310.10">
    <property type="entry name" value="Diaminopimelate Epimerase, Chain A, domain 1"/>
    <property type="match status" value="2"/>
</dbReference>
<dbReference type="PIRSF" id="PIRSF016184">
    <property type="entry name" value="PhzC_PhzF"/>
    <property type="match status" value="1"/>
</dbReference>
<gene>
    <name evidence="4" type="ORF">EJC50_22810</name>
</gene>
<dbReference type="Proteomes" id="UP000272528">
    <property type="component" value="Chromosome"/>
</dbReference>
<dbReference type="RefSeq" id="WP_126017891.1">
    <property type="nucleotide sequence ID" value="NZ_CP034437.1"/>
</dbReference>
<dbReference type="AlphaFoldDB" id="A0A3S9A927"/>
<sequence>MNRPISIPIALIDAFTSHPFKGNPAAVCLLQEERDTAWMQSVASEMNQSETAFLIRREDDSYSLRWFTPTIEVDLCGHATLASAHYLWENGHLPRNSQARFHTLSGLLTADLSVEGIMLNFPAEQVTPVTAPEELIQGLGLIPRYVGKNRIDYLVEVDSEETVRTLKPDFAMLARVDARGVIVTSKAGSGSEYDFISRAFFPATGCDEDPVTGSAHCALAPYWQRRLRKDDFVAYQASARGGELELAIVGSRILISGKAVTVFNGHLFV</sequence>
<protein>
    <submittedName>
        <fullName evidence="4">PhzF family phenazine biosynthesis protein</fullName>
    </submittedName>
</protein>
<organism evidence="4 5">
    <name type="scientific">Paenibacillus albus</name>
    <dbReference type="NCBI Taxonomy" id="2495582"/>
    <lineage>
        <taxon>Bacteria</taxon>
        <taxon>Bacillati</taxon>
        <taxon>Bacillota</taxon>
        <taxon>Bacilli</taxon>
        <taxon>Bacillales</taxon>
        <taxon>Paenibacillaceae</taxon>
        <taxon>Paenibacillus</taxon>
    </lineage>
</organism>
<evidence type="ECO:0000313" key="5">
    <source>
        <dbReference type="Proteomes" id="UP000272528"/>
    </source>
</evidence>
<dbReference type="GO" id="GO:0005737">
    <property type="term" value="C:cytoplasm"/>
    <property type="evidence" value="ECO:0007669"/>
    <property type="project" value="TreeGrafter"/>
</dbReference>
<reference evidence="5" key="1">
    <citation type="submission" date="2018-12" db="EMBL/GenBank/DDBJ databases">
        <title>Genome sequence of Peanibacillus sp.</title>
        <authorList>
            <person name="Subramani G."/>
            <person name="Srinivasan S."/>
            <person name="Kim M.K."/>
        </authorList>
    </citation>
    <scope>NUCLEOTIDE SEQUENCE [LARGE SCALE GENOMIC DNA]</scope>
    <source>
        <strain evidence="5">18JY67-1</strain>
    </source>
</reference>
<feature type="active site" evidence="3">
    <location>
        <position position="50"/>
    </location>
</feature>
<dbReference type="InterPro" id="IPR003719">
    <property type="entry name" value="Phenazine_PhzF-like"/>
</dbReference>
<name>A0A3S9A927_9BACL</name>
<accession>A0A3S9A927</accession>
<evidence type="ECO:0000256" key="1">
    <source>
        <dbReference type="ARBA" id="ARBA00008270"/>
    </source>
</evidence>
<dbReference type="NCBIfam" id="TIGR00654">
    <property type="entry name" value="PhzF_family"/>
    <property type="match status" value="1"/>
</dbReference>
<evidence type="ECO:0000256" key="3">
    <source>
        <dbReference type="PIRSR" id="PIRSR016184-1"/>
    </source>
</evidence>
<dbReference type="PANTHER" id="PTHR13774">
    <property type="entry name" value="PHENAZINE BIOSYNTHESIS PROTEIN"/>
    <property type="match status" value="1"/>
</dbReference>
<comment type="similarity">
    <text evidence="1">Belongs to the PhzF family.</text>
</comment>